<name>A0A4U6WFV8_SETVI</name>
<dbReference type="AlphaFoldDB" id="A0A4U6WFV8"/>
<dbReference type="EMBL" id="CM016552">
    <property type="protein sequence ID" value="TKW41701.1"/>
    <property type="molecule type" value="Genomic_DNA"/>
</dbReference>
<evidence type="ECO:0000313" key="2">
    <source>
        <dbReference type="Proteomes" id="UP000298652"/>
    </source>
</evidence>
<evidence type="ECO:0000313" key="1">
    <source>
        <dbReference type="EMBL" id="TKW41701.1"/>
    </source>
</evidence>
<dbReference type="Gramene" id="TKW41701">
    <property type="protein sequence ID" value="TKW41701"/>
    <property type="gene ID" value="SEVIR_1G334566v2"/>
</dbReference>
<organism evidence="1 2">
    <name type="scientific">Setaria viridis</name>
    <name type="common">Green bristlegrass</name>
    <name type="synonym">Setaria italica subsp. viridis</name>
    <dbReference type="NCBI Taxonomy" id="4556"/>
    <lineage>
        <taxon>Eukaryota</taxon>
        <taxon>Viridiplantae</taxon>
        <taxon>Streptophyta</taxon>
        <taxon>Embryophyta</taxon>
        <taxon>Tracheophyta</taxon>
        <taxon>Spermatophyta</taxon>
        <taxon>Magnoliopsida</taxon>
        <taxon>Liliopsida</taxon>
        <taxon>Poales</taxon>
        <taxon>Poaceae</taxon>
        <taxon>PACMAD clade</taxon>
        <taxon>Panicoideae</taxon>
        <taxon>Panicodae</taxon>
        <taxon>Paniceae</taxon>
        <taxon>Cenchrinae</taxon>
        <taxon>Setaria</taxon>
    </lineage>
</organism>
<reference evidence="1" key="1">
    <citation type="submission" date="2019-03" db="EMBL/GenBank/DDBJ databases">
        <title>WGS assembly of Setaria viridis.</title>
        <authorList>
            <person name="Huang P."/>
            <person name="Jenkins J."/>
            <person name="Grimwood J."/>
            <person name="Barry K."/>
            <person name="Healey A."/>
            <person name="Mamidi S."/>
            <person name="Sreedasyam A."/>
            <person name="Shu S."/>
            <person name="Feldman M."/>
            <person name="Wu J."/>
            <person name="Yu Y."/>
            <person name="Chen C."/>
            <person name="Johnson J."/>
            <person name="Rokhsar D."/>
            <person name="Baxter I."/>
            <person name="Schmutz J."/>
            <person name="Brutnell T."/>
            <person name="Kellogg E."/>
        </authorList>
    </citation>
    <scope>NUCLEOTIDE SEQUENCE [LARGE SCALE GENOMIC DNA]</scope>
</reference>
<protein>
    <submittedName>
        <fullName evidence="1">Uncharacterized protein</fullName>
    </submittedName>
</protein>
<proteinExistence type="predicted"/>
<accession>A0A4U6WFV8</accession>
<gene>
    <name evidence="1" type="ORF">SEVIR_1G334566v2</name>
</gene>
<dbReference type="Proteomes" id="UP000298652">
    <property type="component" value="Chromosome 1"/>
</dbReference>
<keyword evidence="2" id="KW-1185">Reference proteome</keyword>
<sequence length="64" mass="7350">MTAAQRLQNWRRRRLTGRSTNDFARSPLLGRRIFLGIPDPPVSRRFCSIFCPGYTRHCSGRGKG</sequence>